<evidence type="ECO:0000313" key="1">
    <source>
        <dbReference type="EMBL" id="RUO96123.1"/>
    </source>
</evidence>
<proteinExistence type="predicted"/>
<dbReference type="AlphaFoldDB" id="A0A433A0M6"/>
<sequence length="125" mass="14213">MRSKNNGVQARRQMIVSWGRVQDGFRVLFCTECDMKESAVNLSDHPEHYSRLHWQQLCHPTLLSFEQFLTSFISSPAVPSPPQISILTTWDTAPHLYQSRPNEPYHAPLSPVAHCFLSLAAVIPL</sequence>
<dbReference type="EMBL" id="RBNI01023219">
    <property type="protein sequence ID" value="RUO96123.1"/>
    <property type="molecule type" value="Genomic_DNA"/>
</dbReference>
<organism evidence="1 2">
    <name type="scientific">Jimgerdemannia flammicorona</name>
    <dbReference type="NCBI Taxonomy" id="994334"/>
    <lineage>
        <taxon>Eukaryota</taxon>
        <taxon>Fungi</taxon>
        <taxon>Fungi incertae sedis</taxon>
        <taxon>Mucoromycota</taxon>
        <taxon>Mucoromycotina</taxon>
        <taxon>Endogonomycetes</taxon>
        <taxon>Endogonales</taxon>
        <taxon>Endogonaceae</taxon>
        <taxon>Jimgerdemannia</taxon>
    </lineage>
</organism>
<protein>
    <submittedName>
        <fullName evidence="1">Uncharacterized protein</fullName>
    </submittedName>
</protein>
<name>A0A433A0M6_9FUNG</name>
<reference evidence="1 2" key="1">
    <citation type="journal article" date="2018" name="New Phytol.">
        <title>Phylogenomics of Endogonaceae and evolution of mycorrhizas within Mucoromycota.</title>
        <authorList>
            <person name="Chang Y."/>
            <person name="Desiro A."/>
            <person name="Na H."/>
            <person name="Sandor L."/>
            <person name="Lipzen A."/>
            <person name="Clum A."/>
            <person name="Barry K."/>
            <person name="Grigoriev I.V."/>
            <person name="Martin F.M."/>
            <person name="Stajich J.E."/>
            <person name="Smith M.E."/>
            <person name="Bonito G."/>
            <person name="Spatafora J.W."/>
        </authorList>
    </citation>
    <scope>NUCLEOTIDE SEQUENCE [LARGE SCALE GENOMIC DNA]</scope>
    <source>
        <strain evidence="1 2">GMNB39</strain>
    </source>
</reference>
<dbReference type="Proteomes" id="UP000268093">
    <property type="component" value="Unassembled WGS sequence"/>
</dbReference>
<comment type="caution">
    <text evidence="1">The sequence shown here is derived from an EMBL/GenBank/DDBJ whole genome shotgun (WGS) entry which is preliminary data.</text>
</comment>
<accession>A0A433A0M6</accession>
<evidence type="ECO:0000313" key="2">
    <source>
        <dbReference type="Proteomes" id="UP000268093"/>
    </source>
</evidence>
<keyword evidence="2" id="KW-1185">Reference proteome</keyword>
<gene>
    <name evidence="1" type="ORF">BC936DRAFT_142580</name>
</gene>